<dbReference type="AlphaFoldDB" id="A0A2P1P9F3"/>
<organism evidence="2 3">
    <name type="scientific">Candidatus Phycorickettsia trachydisci</name>
    <dbReference type="NCBI Taxonomy" id="2115978"/>
    <lineage>
        <taxon>Bacteria</taxon>
        <taxon>Pseudomonadati</taxon>
        <taxon>Pseudomonadota</taxon>
        <taxon>Alphaproteobacteria</taxon>
        <taxon>Rickettsiales</taxon>
        <taxon>Rickettsiaceae</taxon>
        <taxon>Candidatus Phycorickettsia</taxon>
    </lineage>
</organism>
<keyword evidence="3" id="KW-1185">Reference proteome</keyword>
<proteinExistence type="predicted"/>
<dbReference type="SUPFAM" id="SSF47413">
    <property type="entry name" value="lambda repressor-like DNA-binding domains"/>
    <property type="match status" value="1"/>
</dbReference>
<dbReference type="GO" id="GO:0003677">
    <property type="term" value="F:DNA binding"/>
    <property type="evidence" value="ECO:0007669"/>
    <property type="project" value="InterPro"/>
</dbReference>
<feature type="domain" description="HTH cro/C1-type" evidence="1">
    <location>
        <begin position="20"/>
        <end position="74"/>
    </location>
</feature>
<dbReference type="InterPro" id="IPR001387">
    <property type="entry name" value="Cro/C1-type_HTH"/>
</dbReference>
<protein>
    <recommendedName>
        <fullName evidence="1">HTH cro/C1-type domain-containing protein</fullName>
    </recommendedName>
</protein>
<dbReference type="SMART" id="SM00530">
    <property type="entry name" value="HTH_XRE"/>
    <property type="match status" value="1"/>
</dbReference>
<dbReference type="OrthoDB" id="9797172at2"/>
<dbReference type="CDD" id="cd00093">
    <property type="entry name" value="HTH_XRE"/>
    <property type="match status" value="1"/>
</dbReference>
<reference evidence="2 3" key="1">
    <citation type="submission" date="2018-03" db="EMBL/GenBank/DDBJ databases">
        <title>A gene transfer event suggests a long-term partnership between eustigmatophyte algae and a novel lineage of endosymbiotic bacteria.</title>
        <authorList>
            <person name="Yurchenko T."/>
            <person name="Sevcikova T."/>
            <person name="Pribyl P."/>
            <person name="El Karkouri K."/>
            <person name="Klimes V."/>
            <person name="Amaral R."/>
            <person name="Zbrankova V."/>
            <person name="Kim E."/>
            <person name="Raoult D."/>
            <person name="Santos L.M.A."/>
            <person name="Elias M."/>
        </authorList>
    </citation>
    <scope>NUCLEOTIDE SEQUENCE [LARGE SCALE GENOMIC DNA]</scope>
    <source>
        <strain evidence="2">CCALA 838</strain>
    </source>
</reference>
<evidence type="ECO:0000313" key="3">
    <source>
        <dbReference type="Proteomes" id="UP000241762"/>
    </source>
</evidence>
<gene>
    <name evidence="2" type="ORF">phytr_9680</name>
</gene>
<dbReference type="Proteomes" id="UP000241762">
    <property type="component" value="Chromosome"/>
</dbReference>
<evidence type="ECO:0000259" key="1">
    <source>
        <dbReference type="PROSITE" id="PS50943"/>
    </source>
</evidence>
<sequence length="154" mass="17690">MFQDKEQLEQVIDQHVGKRLKHRRLFLGLTRQNLADAIGVSIQQVHKYETAANRISSSKLYNVATFLKVPVNYFFERMELAGLVSSSSLAEEADEYEAQHISEREVSKLVQNYVRIKSSHLRKGVLDLLNAMSAQEFNNSNFDDLHDSQVEDFS</sequence>
<dbReference type="PROSITE" id="PS50943">
    <property type="entry name" value="HTH_CROC1"/>
    <property type="match status" value="1"/>
</dbReference>
<dbReference type="Gene3D" id="1.10.260.40">
    <property type="entry name" value="lambda repressor-like DNA-binding domains"/>
    <property type="match status" value="1"/>
</dbReference>
<dbReference type="KEGG" id="ptc:phytr_9680"/>
<dbReference type="InterPro" id="IPR010982">
    <property type="entry name" value="Lambda_DNA-bd_dom_sf"/>
</dbReference>
<evidence type="ECO:0000313" key="2">
    <source>
        <dbReference type="EMBL" id="AVP87896.1"/>
    </source>
</evidence>
<name>A0A2P1P9F3_9RICK</name>
<accession>A0A2P1P9F3</accession>
<dbReference type="EMBL" id="CP027845">
    <property type="protein sequence ID" value="AVP87896.1"/>
    <property type="molecule type" value="Genomic_DNA"/>
</dbReference>
<dbReference type="RefSeq" id="WP_106874736.1">
    <property type="nucleotide sequence ID" value="NZ_CP027845.1"/>
</dbReference>
<dbReference type="Pfam" id="PF01381">
    <property type="entry name" value="HTH_3"/>
    <property type="match status" value="1"/>
</dbReference>